<evidence type="ECO:0000256" key="9">
    <source>
        <dbReference type="ARBA" id="ARBA00023002"/>
    </source>
</evidence>
<keyword evidence="5" id="KW-0349">Heme</keyword>
<dbReference type="OrthoDB" id="1844152at2759"/>
<keyword evidence="6" id="KW-0812">Transmembrane</keyword>
<dbReference type="InterPro" id="IPR001128">
    <property type="entry name" value="Cyt_P450"/>
</dbReference>
<dbReference type="PANTHER" id="PTHR46206">
    <property type="entry name" value="CYTOCHROME P450"/>
    <property type="match status" value="1"/>
</dbReference>
<dbReference type="GO" id="GO:0004497">
    <property type="term" value="F:monooxygenase activity"/>
    <property type="evidence" value="ECO:0007669"/>
    <property type="project" value="UniProtKB-KW"/>
</dbReference>
<dbReference type="AlphaFoldDB" id="A0A6A6SJ83"/>
<dbReference type="SUPFAM" id="SSF48264">
    <property type="entry name" value="Cytochrome P450"/>
    <property type="match status" value="1"/>
</dbReference>
<organism evidence="13 14">
    <name type="scientific">Lophiostoma macrostomum CBS 122681</name>
    <dbReference type="NCBI Taxonomy" id="1314788"/>
    <lineage>
        <taxon>Eukaryota</taxon>
        <taxon>Fungi</taxon>
        <taxon>Dikarya</taxon>
        <taxon>Ascomycota</taxon>
        <taxon>Pezizomycotina</taxon>
        <taxon>Dothideomycetes</taxon>
        <taxon>Pleosporomycetidae</taxon>
        <taxon>Pleosporales</taxon>
        <taxon>Lophiostomataceae</taxon>
        <taxon>Lophiostoma</taxon>
    </lineage>
</organism>
<evidence type="ECO:0000256" key="5">
    <source>
        <dbReference type="ARBA" id="ARBA00022617"/>
    </source>
</evidence>
<dbReference type="EMBL" id="MU004576">
    <property type="protein sequence ID" value="KAF2647866.1"/>
    <property type="molecule type" value="Genomic_DNA"/>
</dbReference>
<comment type="cofactor">
    <cofactor evidence="1">
        <name>heme</name>
        <dbReference type="ChEBI" id="CHEBI:30413"/>
    </cofactor>
</comment>
<dbReference type="Proteomes" id="UP000799324">
    <property type="component" value="Unassembled WGS sequence"/>
</dbReference>
<dbReference type="GO" id="GO:0020037">
    <property type="term" value="F:heme binding"/>
    <property type="evidence" value="ECO:0007669"/>
    <property type="project" value="InterPro"/>
</dbReference>
<gene>
    <name evidence="13" type="ORF">K491DRAFT_738884</name>
</gene>
<accession>A0A6A6SJ83</accession>
<keyword evidence="8" id="KW-1133">Transmembrane helix</keyword>
<evidence type="ECO:0000256" key="11">
    <source>
        <dbReference type="ARBA" id="ARBA00023033"/>
    </source>
</evidence>
<keyword evidence="9" id="KW-0560">Oxidoreductase</keyword>
<dbReference type="GO" id="GO:0016705">
    <property type="term" value="F:oxidoreductase activity, acting on paired donors, with incorporation or reduction of molecular oxygen"/>
    <property type="evidence" value="ECO:0007669"/>
    <property type="project" value="InterPro"/>
</dbReference>
<evidence type="ECO:0000313" key="13">
    <source>
        <dbReference type="EMBL" id="KAF2647866.1"/>
    </source>
</evidence>
<sequence length="143" mass="16592">MGVTFFSSTLPMSIIVCHLLQDFYAHQEHLPALREEARHVLNDPSPDMSKLPLLESFLTESIRYHCFLSTVIHRVPLQPFTFSDGYTVPKGEIVEFFQHRTMNDAAIYSQPTKFDPERFLGSERLASDLSKDWPFWGNSKLNW</sequence>
<keyword evidence="12" id="KW-0472">Membrane</keyword>
<evidence type="ECO:0000256" key="10">
    <source>
        <dbReference type="ARBA" id="ARBA00023004"/>
    </source>
</evidence>
<name>A0A6A6SJ83_9PLEO</name>
<reference evidence="13" key="1">
    <citation type="journal article" date="2020" name="Stud. Mycol.">
        <title>101 Dothideomycetes genomes: a test case for predicting lifestyles and emergence of pathogens.</title>
        <authorList>
            <person name="Haridas S."/>
            <person name="Albert R."/>
            <person name="Binder M."/>
            <person name="Bloem J."/>
            <person name="Labutti K."/>
            <person name="Salamov A."/>
            <person name="Andreopoulos B."/>
            <person name="Baker S."/>
            <person name="Barry K."/>
            <person name="Bills G."/>
            <person name="Bluhm B."/>
            <person name="Cannon C."/>
            <person name="Castanera R."/>
            <person name="Culley D."/>
            <person name="Daum C."/>
            <person name="Ezra D."/>
            <person name="Gonzalez J."/>
            <person name="Henrissat B."/>
            <person name="Kuo A."/>
            <person name="Liang C."/>
            <person name="Lipzen A."/>
            <person name="Lutzoni F."/>
            <person name="Magnuson J."/>
            <person name="Mondo S."/>
            <person name="Nolan M."/>
            <person name="Ohm R."/>
            <person name="Pangilinan J."/>
            <person name="Park H.-J."/>
            <person name="Ramirez L."/>
            <person name="Alfaro M."/>
            <person name="Sun H."/>
            <person name="Tritt A."/>
            <person name="Yoshinaga Y."/>
            <person name="Zwiers L.-H."/>
            <person name="Turgeon B."/>
            <person name="Goodwin S."/>
            <person name="Spatafora J."/>
            <person name="Crous P."/>
            <person name="Grigoriev I."/>
        </authorList>
    </citation>
    <scope>NUCLEOTIDE SEQUENCE</scope>
    <source>
        <strain evidence="13">CBS 122681</strain>
    </source>
</reference>
<dbReference type="GO" id="GO:0005506">
    <property type="term" value="F:iron ion binding"/>
    <property type="evidence" value="ECO:0007669"/>
    <property type="project" value="InterPro"/>
</dbReference>
<keyword evidence="14" id="KW-1185">Reference proteome</keyword>
<dbReference type="GO" id="GO:0016020">
    <property type="term" value="C:membrane"/>
    <property type="evidence" value="ECO:0007669"/>
    <property type="project" value="UniProtKB-SubCell"/>
</dbReference>
<evidence type="ECO:0000256" key="3">
    <source>
        <dbReference type="ARBA" id="ARBA00004685"/>
    </source>
</evidence>
<keyword evidence="11" id="KW-0503">Monooxygenase</keyword>
<dbReference type="InterPro" id="IPR036396">
    <property type="entry name" value="Cyt_P450_sf"/>
</dbReference>
<comment type="similarity">
    <text evidence="4">Belongs to the cytochrome P450 family.</text>
</comment>
<dbReference type="InterPro" id="IPR002403">
    <property type="entry name" value="Cyt_P450_E_grp-IV"/>
</dbReference>
<comment type="subcellular location">
    <subcellularLocation>
        <location evidence="2">Membrane</location>
    </subcellularLocation>
</comment>
<evidence type="ECO:0000256" key="7">
    <source>
        <dbReference type="ARBA" id="ARBA00022723"/>
    </source>
</evidence>
<proteinExistence type="inferred from homology"/>
<protein>
    <submittedName>
        <fullName evidence="13">Cytochrome P450</fullName>
    </submittedName>
</protein>
<comment type="pathway">
    <text evidence="3">Mycotoxin biosynthesis.</text>
</comment>
<evidence type="ECO:0000313" key="14">
    <source>
        <dbReference type="Proteomes" id="UP000799324"/>
    </source>
</evidence>
<evidence type="ECO:0000256" key="12">
    <source>
        <dbReference type="ARBA" id="ARBA00023136"/>
    </source>
</evidence>
<evidence type="ECO:0000256" key="6">
    <source>
        <dbReference type="ARBA" id="ARBA00022692"/>
    </source>
</evidence>
<dbReference type="Gene3D" id="1.10.630.10">
    <property type="entry name" value="Cytochrome P450"/>
    <property type="match status" value="1"/>
</dbReference>
<evidence type="ECO:0000256" key="4">
    <source>
        <dbReference type="ARBA" id="ARBA00010617"/>
    </source>
</evidence>
<keyword evidence="10" id="KW-0408">Iron</keyword>
<evidence type="ECO:0000256" key="1">
    <source>
        <dbReference type="ARBA" id="ARBA00001971"/>
    </source>
</evidence>
<dbReference type="PRINTS" id="PR00465">
    <property type="entry name" value="EP450IV"/>
</dbReference>
<evidence type="ECO:0000256" key="2">
    <source>
        <dbReference type="ARBA" id="ARBA00004370"/>
    </source>
</evidence>
<dbReference type="PANTHER" id="PTHR46206:SF5">
    <property type="entry name" value="P450, PUTATIVE (EUROFUNG)-RELATED"/>
    <property type="match status" value="1"/>
</dbReference>
<keyword evidence="7" id="KW-0479">Metal-binding</keyword>
<evidence type="ECO:0000256" key="8">
    <source>
        <dbReference type="ARBA" id="ARBA00022989"/>
    </source>
</evidence>
<dbReference type="Pfam" id="PF00067">
    <property type="entry name" value="p450"/>
    <property type="match status" value="1"/>
</dbReference>